<feature type="compositionally biased region" description="Polar residues" evidence="1">
    <location>
        <begin position="63"/>
        <end position="81"/>
    </location>
</feature>
<evidence type="ECO:0000313" key="2">
    <source>
        <dbReference type="EMBL" id="KAJ9167802.1"/>
    </source>
</evidence>
<reference evidence="2" key="1">
    <citation type="journal article" date="2023" name="Plant Biotechnol. J.">
        <title>Chromosome-level wild Hevea brasiliensis genome provides new tools for genomic-assisted breeding and valuable loci to elevate rubber yield.</title>
        <authorList>
            <person name="Cheng H."/>
            <person name="Song X."/>
            <person name="Hu Y."/>
            <person name="Wu T."/>
            <person name="Yang Q."/>
            <person name="An Z."/>
            <person name="Feng S."/>
            <person name="Deng Z."/>
            <person name="Wu W."/>
            <person name="Zeng X."/>
            <person name="Tu M."/>
            <person name="Wang X."/>
            <person name="Huang H."/>
        </authorList>
    </citation>
    <scope>NUCLEOTIDE SEQUENCE</scope>
    <source>
        <strain evidence="2">MT/VB/25A 57/8</strain>
    </source>
</reference>
<evidence type="ECO:0008006" key="4">
    <source>
        <dbReference type="Google" id="ProtNLM"/>
    </source>
</evidence>
<gene>
    <name evidence="2" type="ORF">P3X46_019395</name>
</gene>
<sequence length="81" mass="8331">MASHGSVAVSNSPKGGAKEGVTAASSSPRGQCVCSPTTHEGSFRCRFHRAKSSVASIMKRSKSMPTNHAVNSLSPKSVESA</sequence>
<feature type="region of interest" description="Disordered" evidence="1">
    <location>
        <begin position="56"/>
        <end position="81"/>
    </location>
</feature>
<organism evidence="2 3">
    <name type="scientific">Hevea brasiliensis</name>
    <name type="common">Para rubber tree</name>
    <name type="synonym">Siphonia brasiliensis</name>
    <dbReference type="NCBI Taxonomy" id="3981"/>
    <lineage>
        <taxon>Eukaryota</taxon>
        <taxon>Viridiplantae</taxon>
        <taxon>Streptophyta</taxon>
        <taxon>Embryophyta</taxon>
        <taxon>Tracheophyta</taxon>
        <taxon>Spermatophyta</taxon>
        <taxon>Magnoliopsida</taxon>
        <taxon>eudicotyledons</taxon>
        <taxon>Gunneridae</taxon>
        <taxon>Pentapetalae</taxon>
        <taxon>rosids</taxon>
        <taxon>fabids</taxon>
        <taxon>Malpighiales</taxon>
        <taxon>Euphorbiaceae</taxon>
        <taxon>Crotonoideae</taxon>
        <taxon>Micrandreae</taxon>
        <taxon>Hevea</taxon>
    </lineage>
</organism>
<dbReference type="EMBL" id="JARPOI010000011">
    <property type="protein sequence ID" value="KAJ9167802.1"/>
    <property type="molecule type" value="Genomic_DNA"/>
</dbReference>
<evidence type="ECO:0000313" key="3">
    <source>
        <dbReference type="Proteomes" id="UP001174677"/>
    </source>
</evidence>
<feature type="compositionally biased region" description="Polar residues" evidence="1">
    <location>
        <begin position="23"/>
        <end position="39"/>
    </location>
</feature>
<name>A0ABQ9LKK4_HEVBR</name>
<dbReference type="PANTHER" id="PTHR33132">
    <property type="entry name" value="OSJNBB0118P14.9 PROTEIN"/>
    <property type="match status" value="1"/>
</dbReference>
<dbReference type="PANTHER" id="PTHR33132:SF132">
    <property type="entry name" value="SERINE-RICH PROTEIN"/>
    <property type="match status" value="1"/>
</dbReference>
<accession>A0ABQ9LKK4</accession>
<keyword evidence="3" id="KW-1185">Reference proteome</keyword>
<feature type="region of interest" description="Disordered" evidence="1">
    <location>
        <begin position="1"/>
        <end position="39"/>
    </location>
</feature>
<dbReference type="Proteomes" id="UP001174677">
    <property type="component" value="Chromosome 11"/>
</dbReference>
<protein>
    <recommendedName>
        <fullName evidence="4">Serine-rich protein</fullName>
    </recommendedName>
</protein>
<comment type="caution">
    <text evidence="2">The sequence shown here is derived from an EMBL/GenBank/DDBJ whole genome shotgun (WGS) entry which is preliminary data.</text>
</comment>
<evidence type="ECO:0000256" key="1">
    <source>
        <dbReference type="SAM" id="MobiDB-lite"/>
    </source>
</evidence>
<proteinExistence type="predicted"/>